<dbReference type="EMBL" id="JAHUZB010000007">
    <property type="protein sequence ID" value="MBV7391956.1"/>
    <property type="molecule type" value="Genomic_DNA"/>
</dbReference>
<dbReference type="Pfam" id="PF19677">
    <property type="entry name" value="DUF6179"/>
    <property type="match status" value="1"/>
</dbReference>
<protein>
    <submittedName>
        <fullName evidence="2">Uncharacterized protein</fullName>
    </submittedName>
</protein>
<name>A0ABS6TGD1_9ENTE</name>
<keyword evidence="1" id="KW-0175">Coiled coil</keyword>
<feature type="coiled-coil region" evidence="1">
    <location>
        <begin position="56"/>
        <end position="83"/>
    </location>
</feature>
<organism evidence="2 3">
    <name type="scientific">Enterococcus alishanensis</name>
    <dbReference type="NCBI Taxonomy" id="1303817"/>
    <lineage>
        <taxon>Bacteria</taxon>
        <taxon>Bacillati</taxon>
        <taxon>Bacillota</taxon>
        <taxon>Bacilli</taxon>
        <taxon>Lactobacillales</taxon>
        <taxon>Enterococcaceae</taxon>
        <taxon>Enterococcus</taxon>
    </lineage>
</organism>
<evidence type="ECO:0000256" key="1">
    <source>
        <dbReference type="SAM" id="Coils"/>
    </source>
</evidence>
<dbReference type="InterPro" id="IPR045751">
    <property type="entry name" value="DUF6179"/>
</dbReference>
<reference evidence="2 3" key="1">
    <citation type="submission" date="2021-06" db="EMBL/GenBank/DDBJ databases">
        <title>Enterococcus alishanensis sp. nov., a novel lactic acid bacterium isolated from fresh coffee beans.</title>
        <authorList>
            <person name="Chen Y.-S."/>
        </authorList>
    </citation>
    <scope>NUCLEOTIDE SEQUENCE [LARGE SCALE GENOMIC DNA]</scope>
    <source>
        <strain evidence="2 3">ALS3</strain>
    </source>
</reference>
<dbReference type="RefSeq" id="WP_218327172.1">
    <property type="nucleotide sequence ID" value="NZ_JAHUZB010000007.1"/>
</dbReference>
<accession>A0ABS6TGD1</accession>
<sequence>MGNGLVRQDQEHQDLLKELIMKRLSGSTVLPIEEIQNIQMSLNFVLSKVELSNSLKQQFESGKNELQRKITDTEKLYKHIMENLEDYGVLAIRESLMSFADFFKQYQLDFTAHQVNGLSLDYLLAQPVDDQTYQGIDFVENYLTRFNIEADFLNKFPKERLLLLFQTASHQLDYDYQIDVNNLFELVFFQFLAKKFVGNQSSFLLSSFEIAYLWGNKSSFLLNSRLFLEEINNEYYFFVFEKFVAFITGLQNETALGNLFITLPTETNTLSVNPPMSAVKYNQLQEKIKKGIATKEIANFLESPYDLLELVEDETISPKNIIALINEIAFPLFAAFVLLIRKKERQDWHTIVDLRKLLDIDTITLGIKSRAEKLELEEVEGLTIILQKFELDMTDFN</sequence>
<dbReference type="Proteomes" id="UP000774130">
    <property type="component" value="Unassembled WGS sequence"/>
</dbReference>
<evidence type="ECO:0000313" key="3">
    <source>
        <dbReference type="Proteomes" id="UP000774130"/>
    </source>
</evidence>
<keyword evidence="3" id="KW-1185">Reference proteome</keyword>
<proteinExistence type="predicted"/>
<comment type="caution">
    <text evidence="2">The sequence shown here is derived from an EMBL/GenBank/DDBJ whole genome shotgun (WGS) entry which is preliminary data.</text>
</comment>
<gene>
    <name evidence="2" type="ORF">KUA55_14845</name>
</gene>
<evidence type="ECO:0000313" key="2">
    <source>
        <dbReference type="EMBL" id="MBV7391956.1"/>
    </source>
</evidence>